<feature type="transmembrane region" description="Helical" evidence="11">
    <location>
        <begin position="93"/>
        <end position="116"/>
    </location>
</feature>
<evidence type="ECO:0000256" key="1">
    <source>
        <dbReference type="ARBA" id="ARBA00001350"/>
    </source>
</evidence>
<dbReference type="GO" id="GO:0005737">
    <property type="term" value="C:cytoplasm"/>
    <property type="evidence" value="ECO:0007669"/>
    <property type="project" value="TreeGrafter"/>
</dbReference>
<reference evidence="13" key="1">
    <citation type="journal article" date="2023" name="DNA Res.">
        <title>Chromosome-level genome assembly of Phrynocephalus forsythii using third-generation DNA sequencing and Hi-C analysis.</title>
        <authorList>
            <person name="Qi Y."/>
            <person name="Zhao W."/>
            <person name="Zhao Y."/>
            <person name="Niu C."/>
            <person name="Cao S."/>
            <person name="Zhang Y."/>
        </authorList>
    </citation>
    <scope>NUCLEOTIDE SEQUENCE</scope>
    <source>
        <tissue evidence="13">Muscle</tissue>
    </source>
</reference>
<evidence type="ECO:0000256" key="7">
    <source>
        <dbReference type="ARBA" id="ARBA00022989"/>
    </source>
</evidence>
<name>A0A9Q1AXX6_9SAUR</name>
<feature type="domain" description="Peptidase M50" evidence="12">
    <location>
        <begin position="155"/>
        <end position="457"/>
    </location>
</feature>
<evidence type="ECO:0000256" key="4">
    <source>
        <dbReference type="ARBA" id="ARBA00012347"/>
    </source>
</evidence>
<dbReference type="GO" id="GO:0004222">
    <property type="term" value="F:metalloendopeptidase activity"/>
    <property type="evidence" value="ECO:0007669"/>
    <property type="project" value="InterPro"/>
</dbReference>
<sequence>MGIITPFSFALVLRSINAYTKQFQVNYKEKDNAMPLLHFSKSQPCKSSSSLKASYEDWLISHGLTVSPFHMRWQTSLFNHQFYNWGRWKPRFLYLWFSIGMIFGIAAMFGSVILLAKTLIQTLSQMLSEAPTGQNDQMLQVVVPGVNLPISQLSYFFIAILISGVIHEVGHGVAAIREQVRFNGFGIFIFIVYPGAFVDLFTTHLQLISPVQQLRIFCAGVWHNFVLGIASLVVLFLLPAILFPFYYTGAGALVTEVAEDSPANGPRGLFVGDLVSSLEDCSVQSVEDWNSCLTKISLMPQTGYCIKASVLQQLSYPSRARKAVEASQLCRTNMDCQKDFVPSLCVTPSLENQTRFLRVKHPPQPDMLFVGHLLHLQYTVSLSSFIPRHNFLSVDLPVVMETFCKYLISLSGALAVINAVPCFALDGQWILNSFLEATLSPMVVEKQNRELVGFLILLGGSALLAANVALGLWVVTAR</sequence>
<dbReference type="InterPro" id="IPR008915">
    <property type="entry name" value="Peptidase_M50"/>
</dbReference>
<evidence type="ECO:0000256" key="11">
    <source>
        <dbReference type="SAM" id="Phobius"/>
    </source>
</evidence>
<dbReference type="EMBL" id="JAPFRF010000010">
    <property type="protein sequence ID" value="KAJ7319553.1"/>
    <property type="molecule type" value="Genomic_DNA"/>
</dbReference>
<dbReference type="GO" id="GO:0012505">
    <property type="term" value="C:endomembrane system"/>
    <property type="evidence" value="ECO:0007669"/>
    <property type="project" value="UniProtKB-SubCell"/>
</dbReference>
<dbReference type="Pfam" id="PF02163">
    <property type="entry name" value="Peptidase_M50"/>
    <property type="match status" value="1"/>
</dbReference>
<dbReference type="OrthoDB" id="69989at2759"/>
<evidence type="ECO:0000256" key="2">
    <source>
        <dbReference type="ARBA" id="ARBA00004127"/>
    </source>
</evidence>
<dbReference type="EC" id="3.4.24.85" evidence="4"/>
<feature type="transmembrane region" description="Helical" evidence="11">
    <location>
        <begin position="451"/>
        <end position="475"/>
    </location>
</feature>
<gene>
    <name evidence="13" type="ORF">JRQ81_019064</name>
</gene>
<protein>
    <recommendedName>
        <fullName evidence="5">Membrane-bound transcription factor site-2 protease</fullName>
        <ecNumber evidence="4">3.4.24.85</ecNumber>
    </recommendedName>
    <alternativeName>
        <fullName evidence="9">Endopeptidase S2P</fullName>
    </alternativeName>
</protein>
<dbReference type="AlphaFoldDB" id="A0A9Q1AXX6"/>
<keyword evidence="6 11" id="KW-0812">Transmembrane</keyword>
<proteinExistence type="inferred from homology"/>
<evidence type="ECO:0000313" key="13">
    <source>
        <dbReference type="EMBL" id="KAJ7319553.1"/>
    </source>
</evidence>
<accession>A0A9Q1AXX6</accession>
<evidence type="ECO:0000256" key="3">
    <source>
        <dbReference type="ARBA" id="ARBA00009989"/>
    </source>
</evidence>
<dbReference type="CDD" id="cd06162">
    <property type="entry name" value="S2P-M50_PDZ_SREBP"/>
    <property type="match status" value="1"/>
</dbReference>
<feature type="transmembrane region" description="Helical" evidence="11">
    <location>
        <begin position="155"/>
        <end position="176"/>
    </location>
</feature>
<comment type="subcellular location">
    <subcellularLocation>
        <location evidence="2">Endomembrane system</location>
        <topology evidence="2">Multi-pass membrane protein</topology>
    </subcellularLocation>
</comment>
<comment type="function">
    <text evidence="10">Zinc metalloprotease that mediates intramembrane proteolysis of proteins such as ATF6, ATF6B, SREBF1/SREBP1 and SREBF2/SREBP2. Catalyzes the second step in the proteolytic activation of the sterol regulatory element-binding proteins (SREBPs) SREBF1/SREBP1 and SREBF2/SREBP2: cleaves SREBPs within the first transmembrane segment, thereby releasing the N-terminal segment with a portion of the transmembrane segment attached. Mature N-terminal SREBP fragments shuttle to the nucleus and activate gene transcription. Also mediates the second step in the proteolytic activation of the cyclic AMP-dependent transcription factor ATF-6 (ATF6 and ATF6B). Involved in intramembrane proteolysis during bone formation. In astrocytes and osteoblasts, upon DNA damage and ER stress, mediates the second step of the regulated intramembrane proteolytic activation of the transcription factor CREB3L1, leading to the inhibition of cell-cycle progression.</text>
</comment>
<evidence type="ECO:0000256" key="9">
    <source>
        <dbReference type="ARBA" id="ARBA00032658"/>
    </source>
</evidence>
<dbReference type="PRINTS" id="PR01000">
    <property type="entry name" value="SREBPS2PTASE"/>
</dbReference>
<dbReference type="InterPro" id="IPR036034">
    <property type="entry name" value="PDZ_sf"/>
</dbReference>
<dbReference type="InterPro" id="IPR001193">
    <property type="entry name" value="MBTPS2"/>
</dbReference>
<organism evidence="13 14">
    <name type="scientific">Phrynocephalus forsythii</name>
    <dbReference type="NCBI Taxonomy" id="171643"/>
    <lineage>
        <taxon>Eukaryota</taxon>
        <taxon>Metazoa</taxon>
        <taxon>Chordata</taxon>
        <taxon>Craniata</taxon>
        <taxon>Vertebrata</taxon>
        <taxon>Euteleostomi</taxon>
        <taxon>Lepidosauria</taxon>
        <taxon>Squamata</taxon>
        <taxon>Bifurcata</taxon>
        <taxon>Unidentata</taxon>
        <taxon>Episquamata</taxon>
        <taxon>Toxicofera</taxon>
        <taxon>Iguania</taxon>
        <taxon>Acrodonta</taxon>
        <taxon>Agamidae</taxon>
        <taxon>Agaminae</taxon>
        <taxon>Phrynocephalus</taxon>
    </lineage>
</organism>
<comment type="catalytic activity">
    <reaction evidence="1">
        <text>Cleaves several transcription factors that are type-2 transmembrane proteins within membrane-spanning domains. Known substrates include sterol regulatory element-binding protein (SREBP) -1, SREBP-2 and forms of the transcriptional activator ATF6. SREBP-2 is cleaved at the site 477-DRSRILL-|-CVLTFLCLSFNPLTSLLQWGGA-505. The residues Asn-Pro, 11 residues distal to the site of cleavage in the membrane-spanning domain, are important for cleavage by S2P endopeptidase. Replacement of either of these residues does not prevent cleavage, but there is no cleavage if both of these residues are replaced.</text>
        <dbReference type="EC" id="3.4.24.85"/>
    </reaction>
</comment>
<dbReference type="PANTHER" id="PTHR13325:SF3">
    <property type="entry name" value="MEMBRANE-BOUND TRANSCRIPTION FACTOR SITE-2 PROTEASE"/>
    <property type="match status" value="1"/>
</dbReference>
<keyword evidence="14" id="KW-1185">Reference proteome</keyword>
<dbReference type="SUPFAM" id="SSF50156">
    <property type="entry name" value="PDZ domain-like"/>
    <property type="match status" value="1"/>
</dbReference>
<dbReference type="PANTHER" id="PTHR13325">
    <property type="entry name" value="PROTEASE M50 MEMBRANE-BOUND TRANSCRIPTION FACTOR SITE 2 PROTEASE"/>
    <property type="match status" value="1"/>
</dbReference>
<feature type="transmembrane region" description="Helical" evidence="11">
    <location>
        <begin position="407"/>
        <end position="431"/>
    </location>
</feature>
<keyword evidence="8 11" id="KW-0472">Membrane</keyword>
<dbReference type="GO" id="GO:0016020">
    <property type="term" value="C:membrane"/>
    <property type="evidence" value="ECO:0007669"/>
    <property type="project" value="InterPro"/>
</dbReference>
<evidence type="ECO:0000256" key="10">
    <source>
        <dbReference type="ARBA" id="ARBA00045828"/>
    </source>
</evidence>
<feature type="transmembrane region" description="Helical" evidence="11">
    <location>
        <begin position="182"/>
        <end position="201"/>
    </location>
</feature>
<dbReference type="Proteomes" id="UP001142489">
    <property type="component" value="Unassembled WGS sequence"/>
</dbReference>
<evidence type="ECO:0000256" key="5">
    <source>
        <dbReference type="ARBA" id="ARBA00014400"/>
    </source>
</evidence>
<dbReference type="CDD" id="cd06775">
    <property type="entry name" value="cpPDZ_MBTPS2-like"/>
    <property type="match status" value="1"/>
</dbReference>
<feature type="transmembrane region" description="Helical" evidence="11">
    <location>
        <begin position="221"/>
        <end position="247"/>
    </location>
</feature>
<evidence type="ECO:0000256" key="6">
    <source>
        <dbReference type="ARBA" id="ARBA00022692"/>
    </source>
</evidence>
<comment type="similarity">
    <text evidence="3">Belongs to the peptidase M50A family.</text>
</comment>
<dbReference type="GO" id="GO:1905897">
    <property type="term" value="P:regulation of response to endoplasmic reticulum stress"/>
    <property type="evidence" value="ECO:0007669"/>
    <property type="project" value="TreeGrafter"/>
</dbReference>
<keyword evidence="7 11" id="KW-1133">Transmembrane helix</keyword>
<comment type="caution">
    <text evidence="13">The sequence shown here is derived from an EMBL/GenBank/DDBJ whole genome shotgun (WGS) entry which is preliminary data.</text>
</comment>
<evidence type="ECO:0000259" key="12">
    <source>
        <dbReference type="Pfam" id="PF02163"/>
    </source>
</evidence>
<evidence type="ECO:0000313" key="14">
    <source>
        <dbReference type="Proteomes" id="UP001142489"/>
    </source>
</evidence>
<dbReference type="GO" id="GO:0031293">
    <property type="term" value="P:membrane protein intracellular domain proteolysis"/>
    <property type="evidence" value="ECO:0007669"/>
    <property type="project" value="TreeGrafter"/>
</dbReference>
<evidence type="ECO:0000256" key="8">
    <source>
        <dbReference type="ARBA" id="ARBA00023136"/>
    </source>
</evidence>